<dbReference type="VEuPathDB" id="FungiDB:CJI97_004275"/>
<reference evidence="2" key="3">
    <citation type="submission" date="2021-06" db="EMBL/GenBank/DDBJ databases">
        <title>Candida auris outbreak in lebanese hospital.</title>
        <authorList>
            <person name="Finianos M."/>
        </authorList>
    </citation>
    <scope>NUCLEOTIDE SEQUENCE</scope>
    <source>
        <strain evidence="2">CA7LBN</strain>
    </source>
</reference>
<organism evidence="1">
    <name type="scientific">Candidozyma auris</name>
    <name type="common">Yeast</name>
    <name type="synonym">Candida auris</name>
    <dbReference type="NCBI Taxonomy" id="498019"/>
    <lineage>
        <taxon>Eukaryota</taxon>
        <taxon>Fungi</taxon>
        <taxon>Dikarya</taxon>
        <taxon>Ascomycota</taxon>
        <taxon>Saccharomycotina</taxon>
        <taxon>Pichiomycetes</taxon>
        <taxon>Metschnikowiaceae</taxon>
        <taxon>Candidozyma</taxon>
    </lineage>
</organism>
<dbReference type="VEuPathDB" id="FungiDB:CJI96_0005240"/>
<dbReference type="EMBL" id="CP076754">
    <property type="protein sequence ID" value="QWW25444.1"/>
    <property type="molecule type" value="Genomic_DNA"/>
</dbReference>
<dbReference type="AlphaFoldDB" id="A0A2H0ZJD7"/>
<reference evidence="1" key="1">
    <citation type="journal article" date="2017" name="Clin. Infect. Dis.">
        <title>Simultaneous emergence of multidrug-resistant Candida auris on 3 continents confirmed by whole-genome sequencing and epidemiological analyses.</title>
        <authorList>
            <person name="Lockhart S.R."/>
            <person name="Etienne K.A."/>
            <person name="Vallabhaneni S."/>
            <person name="Farooqi J."/>
            <person name="Chowdhary A."/>
            <person name="Govender N.P."/>
            <person name="Colombo A.L."/>
            <person name="Calvo B."/>
            <person name="Cuomo C.A."/>
            <person name="Desjardins C.A."/>
            <person name="Berkow E.L."/>
            <person name="Castanheira M."/>
            <person name="Magobo R.E."/>
            <person name="Jabeen K."/>
            <person name="Asghar R.J."/>
            <person name="Meis J.F."/>
            <person name="Jackson B."/>
            <person name="Chiller T."/>
            <person name="Litvintseva A.P."/>
        </authorList>
    </citation>
    <scope>NUCLEOTIDE SEQUENCE [LARGE SCALE GENOMIC DNA]</scope>
    <source>
        <strain evidence="1">B8441</strain>
    </source>
</reference>
<proteinExistence type="predicted"/>
<dbReference type="Proteomes" id="UP000825438">
    <property type="component" value="Chromosome VI"/>
</dbReference>
<evidence type="ECO:0000313" key="1">
    <source>
        <dbReference type="EMBL" id="PIS50393.1"/>
    </source>
</evidence>
<gene>
    <name evidence="1" type="ORF">B9J08_004211</name>
    <name evidence="2" type="ORF">CA7LBN_004331</name>
</gene>
<reference evidence="1" key="2">
    <citation type="submission" date="2017-11" db="EMBL/GenBank/DDBJ databases">
        <title>Candida auris genome assembly and annotation.</title>
        <authorList>
            <person name="Munoz J.F."/>
            <person name="Gade L.G."/>
            <person name="Chow N.A."/>
            <person name="Litvintseva A.P."/>
            <person name="Loparev V.N."/>
            <person name="Cuomo C.A."/>
        </authorList>
    </citation>
    <scope>NUCLEOTIDE SEQUENCE</scope>
    <source>
        <strain evidence="1">B8441</strain>
    </source>
</reference>
<evidence type="ECO:0000313" key="2">
    <source>
        <dbReference type="EMBL" id="QWW25444.1"/>
    </source>
</evidence>
<name>A0A2H0ZJD7_CANAR</name>
<dbReference type="OMA" id="HPRYYIT"/>
<dbReference type="EMBL" id="PEKT02000008">
    <property type="protein sequence ID" value="PIS50393.1"/>
    <property type="molecule type" value="Genomic_DNA"/>
</dbReference>
<dbReference type="VEuPathDB" id="FungiDB:QG37_05000"/>
<protein>
    <submittedName>
        <fullName evidence="1">Uncharacterized protein</fullName>
    </submittedName>
</protein>
<dbReference type="VEuPathDB" id="FungiDB:CJJ07_004348"/>
<accession>A0A2H0ZJD7</accession>
<dbReference type="VEuPathDB" id="FungiDB:CJJ09_005208"/>
<dbReference type="VEuPathDB" id="FungiDB:B9J08_004211"/>
<sequence length="287" mass="32348">MLPTAFRIGARSSIQTHYPLRSLVRCRFYSGPPLKSYHGLKSPLSLIWARSPSQLKVFTGVLATGLAIANLHPSTIVTLGPPLGVLSWYSRKWYEKEEYTRSVNEILPSSSEDFERPDQRISLARYDETDVDTAIKGFDDEFSYFKKQILEIVEQRIVDYIAVTAAEAKHISKVLRPLVDENKQVVVHLGQDLETFVTTRAEVSAVSDDTIVNFTKLSVPYYDSKNAHTRKRLGTVEVSLLEIPSENQSFQDYRISVRLVQNKIIGGATERIGALPGHNVQKSSFCK</sequence>